<dbReference type="AlphaFoldDB" id="A0A616DHZ2"/>
<accession>A0A616DHZ2</accession>
<name>A0A616DHZ2_SALER</name>
<gene>
    <name evidence="1" type="ORF">F2180_18175</name>
</gene>
<sequence>YIEKIKTHAQTTTLYTVADILFYWLDELKREYQYE</sequence>
<protein>
    <submittedName>
        <fullName evidence="1">Molecular chaperone</fullName>
    </submittedName>
</protein>
<feature type="non-terminal residue" evidence="1">
    <location>
        <position position="1"/>
    </location>
</feature>
<comment type="caution">
    <text evidence="1">The sequence shown here is derived from an EMBL/GenBank/DDBJ whole genome shotgun (WGS) entry which is preliminary data.</text>
</comment>
<dbReference type="EMBL" id="AAKMWJ010000119">
    <property type="protein sequence ID" value="ECT4667803.1"/>
    <property type="molecule type" value="Genomic_DNA"/>
</dbReference>
<organism evidence="1">
    <name type="scientific">Salmonella enterica</name>
    <name type="common">Salmonella choleraesuis</name>
    <dbReference type="NCBI Taxonomy" id="28901"/>
    <lineage>
        <taxon>Bacteria</taxon>
        <taxon>Pseudomonadati</taxon>
        <taxon>Pseudomonadota</taxon>
        <taxon>Gammaproteobacteria</taxon>
        <taxon>Enterobacterales</taxon>
        <taxon>Enterobacteriaceae</taxon>
        <taxon>Salmonella</taxon>
    </lineage>
</organism>
<evidence type="ECO:0000313" key="1">
    <source>
        <dbReference type="EMBL" id="ECT4667803.1"/>
    </source>
</evidence>
<proteinExistence type="predicted"/>
<reference evidence="1" key="1">
    <citation type="submission" date="2019-09" db="EMBL/GenBank/DDBJ databases">
        <authorList>
            <consortium name="PulseNet: The National Subtyping Network for Foodborne Disease Surveillance"/>
            <person name="Tarr C.L."/>
            <person name="Trees E."/>
            <person name="Katz L.S."/>
            <person name="Carleton-Romer H.A."/>
            <person name="Stroika S."/>
            <person name="Kucerova Z."/>
            <person name="Roache K.F."/>
            <person name="Sabol A.L."/>
            <person name="Besser J."/>
            <person name="Gerner-Smidt P."/>
        </authorList>
    </citation>
    <scope>NUCLEOTIDE SEQUENCE</scope>
    <source>
        <strain evidence="1">PNUSAS098355</strain>
    </source>
</reference>